<evidence type="ECO:0000313" key="2">
    <source>
        <dbReference type="EMBL" id="MBD2846855.1"/>
    </source>
</evidence>
<reference evidence="2" key="1">
    <citation type="submission" date="2020-09" db="EMBL/GenBank/DDBJ databases">
        <title>A novel bacterium of genus Paenibacillus, isolated from South China Sea.</title>
        <authorList>
            <person name="Huang H."/>
            <person name="Mo K."/>
            <person name="Hu Y."/>
        </authorList>
    </citation>
    <scope>NUCLEOTIDE SEQUENCE</scope>
    <source>
        <strain evidence="2">IB182496</strain>
    </source>
</reference>
<sequence>MLEKLTRRGKIIFYSGFAACVIGLLFNARVGLIEAVDVLSMPLLLLGIAAMLMSNMYKKKRRS</sequence>
<organism evidence="2 3">
    <name type="scientific">Paenibacillus sabuli</name>
    <dbReference type="NCBI Taxonomy" id="2772509"/>
    <lineage>
        <taxon>Bacteria</taxon>
        <taxon>Bacillati</taxon>
        <taxon>Bacillota</taxon>
        <taxon>Bacilli</taxon>
        <taxon>Bacillales</taxon>
        <taxon>Paenibacillaceae</taxon>
        <taxon>Paenibacillus</taxon>
    </lineage>
</organism>
<feature type="transmembrane region" description="Helical" evidence="1">
    <location>
        <begin position="12"/>
        <end position="32"/>
    </location>
</feature>
<feature type="transmembrane region" description="Helical" evidence="1">
    <location>
        <begin position="38"/>
        <end position="57"/>
    </location>
</feature>
<comment type="caution">
    <text evidence="2">The sequence shown here is derived from an EMBL/GenBank/DDBJ whole genome shotgun (WGS) entry which is preliminary data.</text>
</comment>
<evidence type="ECO:0000313" key="3">
    <source>
        <dbReference type="Proteomes" id="UP000621560"/>
    </source>
</evidence>
<dbReference type="RefSeq" id="WP_190919623.1">
    <property type="nucleotide sequence ID" value="NZ_JACXIZ010000028.1"/>
</dbReference>
<evidence type="ECO:0000256" key="1">
    <source>
        <dbReference type="SAM" id="Phobius"/>
    </source>
</evidence>
<proteinExistence type="predicted"/>
<keyword evidence="1" id="KW-0812">Transmembrane</keyword>
<keyword evidence="1" id="KW-0472">Membrane</keyword>
<protein>
    <submittedName>
        <fullName evidence="2">Uncharacterized protein</fullName>
    </submittedName>
</protein>
<dbReference type="AlphaFoldDB" id="A0A927GT92"/>
<accession>A0A927GT92</accession>
<dbReference type="EMBL" id="JACXIZ010000028">
    <property type="protein sequence ID" value="MBD2846855.1"/>
    <property type="molecule type" value="Genomic_DNA"/>
</dbReference>
<dbReference type="Proteomes" id="UP000621560">
    <property type="component" value="Unassembled WGS sequence"/>
</dbReference>
<gene>
    <name evidence="2" type="ORF">IDH44_16785</name>
</gene>
<keyword evidence="1" id="KW-1133">Transmembrane helix</keyword>
<name>A0A927GT92_9BACL</name>
<keyword evidence="3" id="KW-1185">Reference proteome</keyword>